<dbReference type="CDD" id="cd07067">
    <property type="entry name" value="HP_PGM_like"/>
    <property type="match status" value="1"/>
</dbReference>
<feature type="active site" description="Proton donor/acceptor" evidence="1">
    <location>
        <position position="92"/>
    </location>
</feature>
<feature type="binding site" evidence="2">
    <location>
        <position position="66"/>
    </location>
    <ligand>
        <name>substrate</name>
    </ligand>
</feature>
<dbReference type="InterPro" id="IPR029033">
    <property type="entry name" value="His_PPase_superfam"/>
</dbReference>
<evidence type="ECO:0000256" key="1">
    <source>
        <dbReference type="PIRSR" id="PIRSR613078-1"/>
    </source>
</evidence>
<evidence type="ECO:0000313" key="3">
    <source>
        <dbReference type="EMBL" id="SPF69433.1"/>
    </source>
</evidence>
<dbReference type="PANTHER" id="PTHR48100:SF9">
    <property type="entry name" value="PHOSPHOGLYCERATE MUTASE 2 PARALOG"/>
    <property type="match status" value="1"/>
</dbReference>
<reference evidence="4" key="1">
    <citation type="submission" date="2018-02" db="EMBL/GenBank/DDBJ databases">
        <authorList>
            <person name="Hornung B."/>
        </authorList>
    </citation>
    <scope>NUCLEOTIDE SEQUENCE [LARGE SCALE GENOMIC DNA]</scope>
</reference>
<dbReference type="InterPro" id="IPR001345">
    <property type="entry name" value="PG/BPGM_mutase_AS"/>
</dbReference>
<name>A0A375I5G0_9ACTN</name>
<dbReference type="InterPro" id="IPR050275">
    <property type="entry name" value="PGM_Phosphatase"/>
</dbReference>
<feature type="binding site" evidence="2">
    <location>
        <position position="104"/>
    </location>
    <ligand>
        <name>substrate</name>
    </ligand>
</feature>
<dbReference type="GO" id="GO:0016791">
    <property type="term" value="F:phosphatase activity"/>
    <property type="evidence" value="ECO:0007669"/>
    <property type="project" value="TreeGrafter"/>
</dbReference>
<protein>
    <submittedName>
        <fullName evidence="3">Phosphoglycerate mutase family phosphohistidine signature</fullName>
    </submittedName>
</protein>
<sequence>MTETKGPVEIYLVRHGETWFNKLDRVQGWCGTPLTPRGFAVAQAIGRAFASAGIDFTAAYCGDMLRHHETMTSLLAGMGSTLQPISRFGLREMSFGAWEGMPNKLMWEAAFRELGVASVQEALDAGHTLLDIYDVFSRTNPDTDYPSDNVRQAADRALATLDEIAETEASPGDTPRVLVVSSGVTIACIVDRLGAELTAPIHNGGVSRLLRGENGDWTVLDHDDVSWAERGGWQG</sequence>
<keyword evidence="4" id="KW-1185">Reference proteome</keyword>
<gene>
    <name evidence="3" type="ORF">PROPJV5_2418</name>
</gene>
<dbReference type="Pfam" id="PF00300">
    <property type="entry name" value="His_Phos_1"/>
    <property type="match status" value="1"/>
</dbReference>
<dbReference type="EMBL" id="OMOH01000013">
    <property type="protein sequence ID" value="SPF69433.1"/>
    <property type="molecule type" value="Genomic_DNA"/>
</dbReference>
<proteinExistence type="predicted"/>
<dbReference type="OrthoDB" id="9781415at2"/>
<dbReference type="GO" id="GO:0005737">
    <property type="term" value="C:cytoplasm"/>
    <property type="evidence" value="ECO:0007669"/>
    <property type="project" value="TreeGrafter"/>
</dbReference>
<dbReference type="SMART" id="SM00855">
    <property type="entry name" value="PGAM"/>
    <property type="match status" value="1"/>
</dbReference>
<accession>A0A375I5G0</accession>
<dbReference type="AlphaFoldDB" id="A0A375I5G0"/>
<dbReference type="Proteomes" id="UP000265962">
    <property type="component" value="Unassembled WGS sequence"/>
</dbReference>
<organism evidence="3 4">
    <name type="scientific">Propionibacterium ruminifibrarum</name>
    <dbReference type="NCBI Taxonomy" id="1962131"/>
    <lineage>
        <taxon>Bacteria</taxon>
        <taxon>Bacillati</taxon>
        <taxon>Actinomycetota</taxon>
        <taxon>Actinomycetes</taxon>
        <taxon>Propionibacteriales</taxon>
        <taxon>Propionibacteriaceae</taxon>
        <taxon>Propionibacterium</taxon>
    </lineage>
</organism>
<feature type="binding site" evidence="2">
    <location>
        <begin position="14"/>
        <end position="21"/>
    </location>
    <ligand>
        <name>substrate</name>
    </ligand>
</feature>
<dbReference type="Gene3D" id="3.40.50.1240">
    <property type="entry name" value="Phosphoglycerate mutase-like"/>
    <property type="match status" value="1"/>
</dbReference>
<dbReference type="InterPro" id="IPR013078">
    <property type="entry name" value="His_Pase_superF_clade-1"/>
</dbReference>
<dbReference type="RefSeq" id="WP_119716514.1">
    <property type="nucleotide sequence ID" value="NZ_OMOH01000013.1"/>
</dbReference>
<feature type="active site" description="Tele-phosphohistidine intermediate" evidence="1">
    <location>
        <position position="15"/>
    </location>
</feature>
<dbReference type="SUPFAM" id="SSF53254">
    <property type="entry name" value="Phosphoglycerate mutase-like"/>
    <property type="match status" value="1"/>
</dbReference>
<evidence type="ECO:0000313" key="4">
    <source>
        <dbReference type="Proteomes" id="UP000265962"/>
    </source>
</evidence>
<dbReference type="PANTHER" id="PTHR48100">
    <property type="entry name" value="BROAD-SPECIFICITY PHOSPHATASE YOR283W-RELATED"/>
    <property type="match status" value="1"/>
</dbReference>
<evidence type="ECO:0000256" key="2">
    <source>
        <dbReference type="PIRSR" id="PIRSR613078-2"/>
    </source>
</evidence>
<dbReference type="PROSITE" id="PS00175">
    <property type="entry name" value="PG_MUTASE"/>
    <property type="match status" value="1"/>
</dbReference>